<feature type="domain" description="RNHCP" evidence="2">
    <location>
        <begin position="37"/>
        <end position="119"/>
    </location>
</feature>
<accession>A0A8J2YY86</accession>
<feature type="chain" id="PRO_5035298527" description="RNHCP domain-containing protein" evidence="1">
    <location>
        <begin position="25"/>
        <end position="134"/>
    </location>
</feature>
<dbReference type="Pfam" id="PF12647">
    <property type="entry name" value="RNHCP"/>
    <property type="match status" value="1"/>
</dbReference>
<sequence>MLRIRFALARLLVHSFQFVPQAFAGLVMEKRFQRRIEDFVCLHCGRAVSGNGFTNHCPACLWSRHVDVNPGDRAAECGGAMRPVGHETVRGRTMILHRCETCGFERRNQLAKDDDMAALIRLAGETAGQRVRGR</sequence>
<comment type="caution">
    <text evidence="3">The sequence shown here is derived from an EMBL/GenBank/DDBJ whole genome shotgun (WGS) entry which is preliminary data.</text>
</comment>
<reference evidence="3" key="2">
    <citation type="submission" date="2020-09" db="EMBL/GenBank/DDBJ databases">
        <authorList>
            <person name="Sun Q."/>
            <person name="Zhou Y."/>
        </authorList>
    </citation>
    <scope>NUCLEOTIDE SEQUENCE</scope>
    <source>
        <strain evidence="3">CGMCC 1.15725</strain>
    </source>
</reference>
<dbReference type="InterPro" id="IPR024439">
    <property type="entry name" value="RNHCP"/>
</dbReference>
<dbReference type="RefSeq" id="WP_229743910.1">
    <property type="nucleotide sequence ID" value="NZ_BMJQ01000013.1"/>
</dbReference>
<protein>
    <recommendedName>
        <fullName evidence="2">RNHCP domain-containing protein</fullName>
    </recommendedName>
</protein>
<name>A0A8J2YY86_9PROT</name>
<keyword evidence="1" id="KW-0732">Signal</keyword>
<evidence type="ECO:0000256" key="1">
    <source>
        <dbReference type="SAM" id="SignalP"/>
    </source>
</evidence>
<keyword evidence="4" id="KW-1185">Reference proteome</keyword>
<dbReference type="EMBL" id="BMJQ01000013">
    <property type="protein sequence ID" value="GGF35497.1"/>
    <property type="molecule type" value="Genomic_DNA"/>
</dbReference>
<dbReference type="AlphaFoldDB" id="A0A8J2YY86"/>
<feature type="signal peptide" evidence="1">
    <location>
        <begin position="1"/>
        <end position="24"/>
    </location>
</feature>
<proteinExistence type="predicted"/>
<evidence type="ECO:0000259" key="2">
    <source>
        <dbReference type="Pfam" id="PF12647"/>
    </source>
</evidence>
<evidence type="ECO:0000313" key="3">
    <source>
        <dbReference type="EMBL" id="GGF35497.1"/>
    </source>
</evidence>
<reference evidence="3" key="1">
    <citation type="journal article" date="2014" name="Int. J. Syst. Evol. Microbiol.">
        <title>Complete genome sequence of Corynebacterium casei LMG S-19264T (=DSM 44701T), isolated from a smear-ripened cheese.</title>
        <authorList>
            <consortium name="US DOE Joint Genome Institute (JGI-PGF)"/>
            <person name="Walter F."/>
            <person name="Albersmeier A."/>
            <person name="Kalinowski J."/>
            <person name="Ruckert C."/>
        </authorList>
    </citation>
    <scope>NUCLEOTIDE SEQUENCE</scope>
    <source>
        <strain evidence="3">CGMCC 1.15725</strain>
    </source>
</reference>
<evidence type="ECO:0000313" key="4">
    <source>
        <dbReference type="Proteomes" id="UP000646365"/>
    </source>
</evidence>
<dbReference type="Proteomes" id="UP000646365">
    <property type="component" value="Unassembled WGS sequence"/>
</dbReference>
<gene>
    <name evidence="3" type="ORF">GCM10011611_47290</name>
</gene>
<organism evidence="3 4">
    <name type="scientific">Aliidongia dinghuensis</name>
    <dbReference type="NCBI Taxonomy" id="1867774"/>
    <lineage>
        <taxon>Bacteria</taxon>
        <taxon>Pseudomonadati</taxon>
        <taxon>Pseudomonadota</taxon>
        <taxon>Alphaproteobacteria</taxon>
        <taxon>Rhodospirillales</taxon>
        <taxon>Dongiaceae</taxon>
        <taxon>Aliidongia</taxon>
    </lineage>
</organism>